<sequence>MIKAKSMFSQVLQQIKSLEIVNNFTSFDLDIYFNPMCSQISQLNENSIQQLNSSVSNQDDSLDLDISQLNNTQNSLKATMNLRSQVQKLQSDKNHLQKIVDDQTITLQKQQNIIGKCKIEIDALKTQNQLINQLNQQYLSQIDKK</sequence>
<dbReference type="Proteomes" id="UP001642409">
    <property type="component" value="Unassembled WGS sequence"/>
</dbReference>
<keyword evidence="3" id="KW-1185">Reference proteome</keyword>
<name>A0AA86TZV8_9EUKA</name>
<accession>A0AA86TZV8</accession>
<evidence type="ECO:0000313" key="1">
    <source>
        <dbReference type="EMBL" id="CAI9936340.1"/>
    </source>
</evidence>
<dbReference type="EMBL" id="CAXDID020000267">
    <property type="protein sequence ID" value="CAL6067345.1"/>
    <property type="molecule type" value="Genomic_DNA"/>
</dbReference>
<protein>
    <submittedName>
        <fullName evidence="2">Hypothetical_protein</fullName>
    </submittedName>
</protein>
<gene>
    <name evidence="1" type="ORF">HINF_LOCUS23985</name>
    <name evidence="2" type="ORF">HINF_LOCUS52979</name>
</gene>
<dbReference type="AlphaFoldDB" id="A0AA86TZV8"/>
<reference evidence="2 3" key="2">
    <citation type="submission" date="2024-07" db="EMBL/GenBank/DDBJ databases">
        <authorList>
            <person name="Akdeniz Z."/>
        </authorList>
    </citation>
    <scope>NUCLEOTIDE SEQUENCE [LARGE SCALE GENOMIC DNA]</scope>
</reference>
<comment type="caution">
    <text evidence="1">The sequence shown here is derived from an EMBL/GenBank/DDBJ whole genome shotgun (WGS) entry which is preliminary data.</text>
</comment>
<proteinExistence type="predicted"/>
<evidence type="ECO:0000313" key="2">
    <source>
        <dbReference type="EMBL" id="CAL6067345.1"/>
    </source>
</evidence>
<dbReference type="EMBL" id="CATOUU010000635">
    <property type="protein sequence ID" value="CAI9936340.1"/>
    <property type="molecule type" value="Genomic_DNA"/>
</dbReference>
<evidence type="ECO:0000313" key="3">
    <source>
        <dbReference type="Proteomes" id="UP001642409"/>
    </source>
</evidence>
<reference evidence="1" key="1">
    <citation type="submission" date="2023-06" db="EMBL/GenBank/DDBJ databases">
        <authorList>
            <person name="Kurt Z."/>
        </authorList>
    </citation>
    <scope>NUCLEOTIDE SEQUENCE</scope>
</reference>
<organism evidence="1">
    <name type="scientific">Hexamita inflata</name>
    <dbReference type="NCBI Taxonomy" id="28002"/>
    <lineage>
        <taxon>Eukaryota</taxon>
        <taxon>Metamonada</taxon>
        <taxon>Diplomonadida</taxon>
        <taxon>Hexamitidae</taxon>
        <taxon>Hexamitinae</taxon>
        <taxon>Hexamita</taxon>
    </lineage>
</organism>